<feature type="transmembrane region" description="Helical" evidence="6">
    <location>
        <begin position="176"/>
        <end position="198"/>
    </location>
</feature>
<dbReference type="Proteomes" id="UP000565576">
    <property type="component" value="Unassembled WGS sequence"/>
</dbReference>
<evidence type="ECO:0000256" key="3">
    <source>
        <dbReference type="ARBA" id="ARBA00022692"/>
    </source>
</evidence>
<proteinExistence type="predicted"/>
<dbReference type="GO" id="GO:0005886">
    <property type="term" value="C:plasma membrane"/>
    <property type="evidence" value="ECO:0007669"/>
    <property type="project" value="UniProtKB-SubCell"/>
</dbReference>
<keyword evidence="2" id="KW-1003">Cell membrane</keyword>
<dbReference type="AlphaFoldDB" id="A0A7X0IPM8"/>
<organism evidence="8 9">
    <name type="scientific">Rhizobium lusitanum</name>
    <dbReference type="NCBI Taxonomy" id="293958"/>
    <lineage>
        <taxon>Bacteria</taxon>
        <taxon>Pseudomonadati</taxon>
        <taxon>Pseudomonadota</taxon>
        <taxon>Alphaproteobacteria</taxon>
        <taxon>Hyphomicrobiales</taxon>
        <taxon>Rhizobiaceae</taxon>
        <taxon>Rhizobium/Agrobacterium group</taxon>
        <taxon>Rhizobium</taxon>
    </lineage>
</organism>
<name>A0A7X0IPM8_9HYPH</name>
<feature type="transmembrane region" description="Helical" evidence="6">
    <location>
        <begin position="55"/>
        <end position="76"/>
    </location>
</feature>
<dbReference type="PANTHER" id="PTHR42709">
    <property type="entry name" value="ALKALINE PHOSPHATASE LIKE PROTEIN"/>
    <property type="match status" value="1"/>
</dbReference>
<dbReference type="PANTHER" id="PTHR42709:SF6">
    <property type="entry name" value="UNDECAPRENYL PHOSPHATE TRANSPORTER A"/>
    <property type="match status" value="1"/>
</dbReference>
<dbReference type="EMBL" id="JACHBG010000003">
    <property type="protein sequence ID" value="MBB6484544.1"/>
    <property type="molecule type" value="Genomic_DNA"/>
</dbReference>
<evidence type="ECO:0000313" key="9">
    <source>
        <dbReference type="Proteomes" id="UP000565576"/>
    </source>
</evidence>
<keyword evidence="3 6" id="KW-0812">Transmembrane</keyword>
<evidence type="ECO:0000256" key="1">
    <source>
        <dbReference type="ARBA" id="ARBA00004651"/>
    </source>
</evidence>
<keyword evidence="4 6" id="KW-1133">Transmembrane helix</keyword>
<evidence type="ECO:0000256" key="6">
    <source>
        <dbReference type="SAM" id="Phobius"/>
    </source>
</evidence>
<evidence type="ECO:0000256" key="4">
    <source>
        <dbReference type="ARBA" id="ARBA00022989"/>
    </source>
</evidence>
<sequence length="208" mass="22678">MINQTDVLDFLPALAAWGLLGLALCSTVEKLIPIVPSGGMLIMLGMFGVSSLSDMPGVVAVTAAGSTAGSLFWYILGRWFGPKRGDALILQMEKRLGVGSGWYWRLKDGYRDHRFGVTFVGQIIPVARVYLAFPAGALALPAMRFAIATFLGAALWNTPYLVSGYMLRRHMFDQDIALPAAFAAIMLAYPLLFMGYRLSRPSRNAARP</sequence>
<protein>
    <submittedName>
        <fullName evidence="8">Alkaline phosphatase</fullName>
        <ecNumber evidence="8">3.1.3.1</ecNumber>
    </submittedName>
</protein>
<dbReference type="GO" id="GO:0004035">
    <property type="term" value="F:alkaline phosphatase activity"/>
    <property type="evidence" value="ECO:0007669"/>
    <property type="project" value="UniProtKB-EC"/>
</dbReference>
<comment type="subcellular location">
    <subcellularLocation>
        <location evidence="1">Cell membrane</location>
        <topology evidence="1">Multi-pass membrane protein</topology>
    </subcellularLocation>
</comment>
<accession>A0A7X0IPM8</accession>
<dbReference type="EC" id="3.1.3.1" evidence="8"/>
<evidence type="ECO:0000256" key="2">
    <source>
        <dbReference type="ARBA" id="ARBA00022475"/>
    </source>
</evidence>
<dbReference type="InterPro" id="IPR032816">
    <property type="entry name" value="VTT_dom"/>
</dbReference>
<keyword evidence="5 6" id="KW-0472">Membrane</keyword>
<feature type="transmembrane region" description="Helical" evidence="6">
    <location>
        <begin position="129"/>
        <end position="156"/>
    </location>
</feature>
<evidence type="ECO:0000256" key="5">
    <source>
        <dbReference type="ARBA" id="ARBA00023136"/>
    </source>
</evidence>
<keyword evidence="8" id="KW-0378">Hydrolase</keyword>
<dbReference type="Pfam" id="PF09335">
    <property type="entry name" value="VTT_dom"/>
    <property type="match status" value="1"/>
</dbReference>
<dbReference type="InterPro" id="IPR051311">
    <property type="entry name" value="DedA_domain"/>
</dbReference>
<evidence type="ECO:0000259" key="7">
    <source>
        <dbReference type="Pfam" id="PF09335"/>
    </source>
</evidence>
<reference evidence="8 9" key="1">
    <citation type="submission" date="2020-08" db="EMBL/GenBank/DDBJ databases">
        <title>Genomic Encyclopedia of Type Strains, Phase IV (KMG-V): Genome sequencing to study the core and pangenomes of soil and plant-associated prokaryotes.</title>
        <authorList>
            <person name="Whitman W."/>
        </authorList>
    </citation>
    <scope>NUCLEOTIDE SEQUENCE [LARGE SCALE GENOMIC DNA]</scope>
    <source>
        <strain evidence="8 9">SEMIA 4060</strain>
    </source>
</reference>
<comment type="caution">
    <text evidence="8">The sequence shown here is derived from an EMBL/GenBank/DDBJ whole genome shotgun (WGS) entry which is preliminary data.</text>
</comment>
<feature type="transmembrane region" description="Helical" evidence="6">
    <location>
        <begin position="6"/>
        <end position="24"/>
    </location>
</feature>
<evidence type="ECO:0000313" key="8">
    <source>
        <dbReference type="EMBL" id="MBB6484544.1"/>
    </source>
</evidence>
<feature type="domain" description="VTT" evidence="7">
    <location>
        <begin position="35"/>
        <end position="166"/>
    </location>
</feature>
<dbReference type="RefSeq" id="WP_184703398.1">
    <property type="nucleotide sequence ID" value="NZ_JACHBG010000003.1"/>
</dbReference>
<gene>
    <name evidence="8" type="ORF">GGD46_001822</name>
</gene>